<sequence>MSEYVYSPRDSFLARCWWQTSGRRIEVDTWDDIKGMLGAIWVQTGSRNARGHRERYLQCEADGVWRKYIDPSSYVSPEHRYYENFWFGAYTRGRYSQCKQRYYEIRPADRVGSIGNWTLDFNTLYRSGYVGLWATKHPAGNDRLPAGARLWTVDYLPRQGPAQGLRRYNLRLLNAEGAQVRRLIHEGDRLFNVIHGDSGLITLEILSIPHHFGEI</sequence>
<reference evidence="1 2" key="1">
    <citation type="journal article" date="2021" name="Microorganisms">
        <title>The Ever-Expanding Pseudomonas Genus: Description of 43 New Species and Partition of the Pseudomonas putida Group.</title>
        <authorList>
            <person name="Girard L."/>
            <person name="Lood C."/>
            <person name="Hofte M."/>
            <person name="Vandamme P."/>
            <person name="Rokni-Zadeh H."/>
            <person name="van Noort V."/>
            <person name="Lavigne R."/>
            <person name="De Mot R."/>
        </authorList>
    </citation>
    <scope>NUCLEOTIDE SEQUENCE [LARGE SCALE GENOMIC DNA]</scope>
    <source>
        <strain evidence="1 2">COW77</strain>
    </source>
</reference>
<dbReference type="RefSeq" id="WP_217869131.1">
    <property type="nucleotide sequence ID" value="NZ_CP077077.1"/>
</dbReference>
<gene>
    <name evidence="1" type="ORF">KSS90_09415</name>
</gene>
<protein>
    <submittedName>
        <fullName evidence="1">Uncharacterized protein</fullName>
    </submittedName>
</protein>
<evidence type="ECO:0000313" key="2">
    <source>
        <dbReference type="Proteomes" id="UP000824010"/>
    </source>
</evidence>
<name>A0ABX8NQR6_9PSED</name>
<evidence type="ECO:0000313" key="1">
    <source>
        <dbReference type="EMBL" id="QXH58394.1"/>
    </source>
</evidence>
<organism evidence="1 2">
    <name type="scientific">Pseudomonas maumuensis</name>
    <dbReference type="NCBI Taxonomy" id="2842354"/>
    <lineage>
        <taxon>Bacteria</taxon>
        <taxon>Pseudomonadati</taxon>
        <taxon>Pseudomonadota</taxon>
        <taxon>Gammaproteobacteria</taxon>
        <taxon>Pseudomonadales</taxon>
        <taxon>Pseudomonadaceae</taxon>
        <taxon>Pseudomonas</taxon>
    </lineage>
</organism>
<dbReference type="EMBL" id="CP077077">
    <property type="protein sequence ID" value="QXH58394.1"/>
    <property type="molecule type" value="Genomic_DNA"/>
</dbReference>
<keyword evidence="2" id="KW-1185">Reference proteome</keyword>
<proteinExistence type="predicted"/>
<accession>A0ABX8NQR6</accession>
<dbReference type="Proteomes" id="UP000824010">
    <property type="component" value="Chromosome"/>
</dbReference>